<gene>
    <name evidence="2" type="ordered locus">LFE_1496</name>
</gene>
<keyword evidence="1" id="KW-0812">Transmembrane</keyword>
<dbReference type="HOGENOM" id="CLU_2302393_0_0_0"/>
<feature type="transmembrane region" description="Helical" evidence="1">
    <location>
        <begin position="22"/>
        <end position="42"/>
    </location>
</feature>
<sequence length="100" mass="11629">MTPDDDDPYFKKVGGAVLFDDGFFKILLLSSFFLVWFLESLIRAPEKSSHKQKMAFLAFIRTQPLRCLAAFFLLVFLAFESSFDWPEFSFTNLPYPLVSR</sequence>
<evidence type="ECO:0000256" key="1">
    <source>
        <dbReference type="SAM" id="Phobius"/>
    </source>
</evidence>
<evidence type="ECO:0000313" key="3">
    <source>
        <dbReference type="Proteomes" id="UP000007382"/>
    </source>
</evidence>
<keyword evidence="1" id="KW-0472">Membrane</keyword>
<dbReference type="KEGG" id="lfc:LFE_1496"/>
<dbReference type="EMBL" id="AP012342">
    <property type="protein sequence ID" value="BAM07178.1"/>
    <property type="molecule type" value="Genomic_DNA"/>
</dbReference>
<accession>I0IPH9</accession>
<reference evidence="2 3" key="1">
    <citation type="journal article" date="2012" name="J. Bacteriol.">
        <title>Complete Genome Sequence of Leptospirillum ferrooxidans Strain C2-3, Isolated from a Fresh Volcanic Ash Deposit on the Island of Miyake, Japan.</title>
        <authorList>
            <person name="Fujimura R."/>
            <person name="Sato Y."/>
            <person name="Nishizawa T."/>
            <person name="Oshima K."/>
            <person name="Kim S.-W."/>
            <person name="Hattori M."/>
            <person name="Kamijo T."/>
            <person name="Ohta H."/>
        </authorList>
    </citation>
    <scope>NUCLEOTIDE SEQUENCE [LARGE SCALE GENOMIC DNA]</scope>
    <source>
        <strain evidence="2 3">C2-3</strain>
    </source>
</reference>
<dbReference type="Proteomes" id="UP000007382">
    <property type="component" value="Chromosome"/>
</dbReference>
<organism evidence="2 3">
    <name type="scientific">Leptospirillum ferrooxidans (strain C2-3)</name>
    <dbReference type="NCBI Taxonomy" id="1162668"/>
    <lineage>
        <taxon>Bacteria</taxon>
        <taxon>Pseudomonadati</taxon>
        <taxon>Nitrospirota</taxon>
        <taxon>Nitrospiria</taxon>
        <taxon>Nitrospirales</taxon>
        <taxon>Nitrospiraceae</taxon>
        <taxon>Leptospirillum</taxon>
    </lineage>
</organism>
<feature type="transmembrane region" description="Helical" evidence="1">
    <location>
        <begin position="54"/>
        <end position="79"/>
    </location>
</feature>
<dbReference type="RefSeq" id="WP_014449665.1">
    <property type="nucleotide sequence ID" value="NC_017094.1"/>
</dbReference>
<keyword evidence="3" id="KW-1185">Reference proteome</keyword>
<dbReference type="STRING" id="1162668.LFE_1496"/>
<proteinExistence type="predicted"/>
<keyword evidence="1" id="KW-1133">Transmembrane helix</keyword>
<dbReference type="PATRIC" id="fig|1162668.3.peg.1772"/>
<name>I0IPH9_LEPFC</name>
<reference evidence="3" key="2">
    <citation type="submission" date="2012-03" db="EMBL/GenBank/DDBJ databases">
        <title>The complete genome sequence of the pioneer microbe on fresh volcanic deposit, Leptospirillum ferrooxidans strain C2-3.</title>
        <authorList>
            <person name="Fujimura R."/>
            <person name="Sato Y."/>
            <person name="Nishizawa T."/>
            <person name="Nanba K."/>
            <person name="Oshima K."/>
            <person name="Hattori M."/>
            <person name="Kamijo T."/>
            <person name="Ohta H."/>
        </authorList>
    </citation>
    <scope>NUCLEOTIDE SEQUENCE [LARGE SCALE GENOMIC DNA]</scope>
    <source>
        <strain evidence="3">C2-3</strain>
    </source>
</reference>
<dbReference type="AlphaFoldDB" id="I0IPH9"/>
<evidence type="ECO:0000313" key="2">
    <source>
        <dbReference type="EMBL" id="BAM07178.1"/>
    </source>
</evidence>
<protein>
    <submittedName>
        <fullName evidence="2">Uncharacterized protein</fullName>
    </submittedName>
</protein>